<proteinExistence type="predicted"/>
<organism evidence="3 4">
    <name type="scientific">Fragilariopsis cylindrus CCMP1102</name>
    <dbReference type="NCBI Taxonomy" id="635003"/>
    <lineage>
        <taxon>Eukaryota</taxon>
        <taxon>Sar</taxon>
        <taxon>Stramenopiles</taxon>
        <taxon>Ochrophyta</taxon>
        <taxon>Bacillariophyta</taxon>
        <taxon>Bacillariophyceae</taxon>
        <taxon>Bacillariophycidae</taxon>
        <taxon>Bacillariales</taxon>
        <taxon>Bacillariaceae</taxon>
        <taxon>Fragilariopsis</taxon>
    </lineage>
</organism>
<dbReference type="Pfam" id="PF20710">
    <property type="entry name" value="DUF6824"/>
    <property type="match status" value="1"/>
</dbReference>
<name>A0A1E7F411_9STRA</name>
<sequence length="107" mass="12471">MNEIMNETENDVLCGRGGATLRHPGNKRYRDLIDSNKETYRISTKEEKTSISRSIVATIRNQQGRFLVERNKLWYDIGDAKATEKTSQALREKQPELRQRMIDINDD</sequence>
<feature type="region of interest" description="Disordered" evidence="1">
    <location>
        <begin position="86"/>
        <end position="107"/>
    </location>
</feature>
<evidence type="ECO:0000256" key="1">
    <source>
        <dbReference type="SAM" id="MobiDB-lite"/>
    </source>
</evidence>
<evidence type="ECO:0000259" key="2">
    <source>
        <dbReference type="Pfam" id="PF20710"/>
    </source>
</evidence>
<protein>
    <recommendedName>
        <fullName evidence="2">DUF6824 domain-containing protein</fullName>
    </recommendedName>
</protein>
<dbReference type="InParanoid" id="A0A1E7F411"/>
<dbReference type="OrthoDB" id="46262at2759"/>
<keyword evidence="4" id="KW-1185">Reference proteome</keyword>
<dbReference type="AlphaFoldDB" id="A0A1E7F411"/>
<accession>A0A1E7F411</accession>
<dbReference type="KEGG" id="fcy:FRACYDRAFT_191130"/>
<dbReference type="EMBL" id="KV784364">
    <property type="protein sequence ID" value="OEU12879.1"/>
    <property type="molecule type" value="Genomic_DNA"/>
</dbReference>
<evidence type="ECO:0000313" key="3">
    <source>
        <dbReference type="EMBL" id="OEU12879.1"/>
    </source>
</evidence>
<gene>
    <name evidence="3" type="ORF">FRACYDRAFT_191130</name>
</gene>
<dbReference type="Proteomes" id="UP000095751">
    <property type="component" value="Unassembled WGS sequence"/>
</dbReference>
<dbReference type="InterPro" id="IPR049227">
    <property type="entry name" value="DUF6824"/>
</dbReference>
<feature type="non-terminal residue" evidence="3">
    <location>
        <position position="107"/>
    </location>
</feature>
<reference evidence="3 4" key="1">
    <citation type="submission" date="2016-09" db="EMBL/GenBank/DDBJ databases">
        <title>Extensive genetic diversity and differential bi-allelic expression allows diatom success in the polar Southern Ocean.</title>
        <authorList>
            <consortium name="DOE Joint Genome Institute"/>
            <person name="Mock T."/>
            <person name="Otillar R.P."/>
            <person name="Strauss J."/>
            <person name="Dupont C."/>
            <person name="Frickenhaus S."/>
            <person name="Maumus F."/>
            <person name="Mcmullan M."/>
            <person name="Sanges R."/>
            <person name="Schmutz J."/>
            <person name="Toseland A."/>
            <person name="Valas R."/>
            <person name="Veluchamy A."/>
            <person name="Ward B.J."/>
            <person name="Allen A."/>
            <person name="Barry K."/>
            <person name="Falciatore A."/>
            <person name="Ferrante M."/>
            <person name="Fortunato A.E."/>
            <person name="Gloeckner G."/>
            <person name="Gruber A."/>
            <person name="Hipkin R."/>
            <person name="Janech M."/>
            <person name="Kroth P."/>
            <person name="Leese F."/>
            <person name="Lindquist E."/>
            <person name="Lyon B.R."/>
            <person name="Martin J."/>
            <person name="Mayer C."/>
            <person name="Parker M."/>
            <person name="Quesneville H."/>
            <person name="Raymond J."/>
            <person name="Uhlig C."/>
            <person name="Valentin K.U."/>
            <person name="Worden A.Z."/>
            <person name="Armbrust E.V."/>
            <person name="Bowler C."/>
            <person name="Green B."/>
            <person name="Moulton V."/>
            <person name="Van Oosterhout C."/>
            <person name="Grigoriev I."/>
        </authorList>
    </citation>
    <scope>NUCLEOTIDE SEQUENCE [LARGE SCALE GENOMIC DNA]</scope>
    <source>
        <strain evidence="3 4">CCMP1102</strain>
    </source>
</reference>
<evidence type="ECO:0000313" key="4">
    <source>
        <dbReference type="Proteomes" id="UP000095751"/>
    </source>
</evidence>
<feature type="domain" description="DUF6824" evidence="2">
    <location>
        <begin position="11"/>
        <end position="92"/>
    </location>
</feature>